<evidence type="ECO:0000313" key="5">
    <source>
        <dbReference type="Proteomes" id="UP000559256"/>
    </source>
</evidence>
<feature type="region of interest" description="Disordered" evidence="2">
    <location>
        <begin position="239"/>
        <end position="273"/>
    </location>
</feature>
<evidence type="ECO:0000256" key="1">
    <source>
        <dbReference type="ARBA" id="ARBA00009679"/>
    </source>
</evidence>
<dbReference type="InterPro" id="IPR040184">
    <property type="entry name" value="Mcm10"/>
</dbReference>
<comment type="caution">
    <text evidence="4">The sequence shown here is derived from an EMBL/GenBank/DDBJ whole genome shotgun (WGS) entry which is preliminary data.</text>
</comment>
<gene>
    <name evidence="4" type="ORF">D9758_015215</name>
</gene>
<proteinExistence type="inferred from homology"/>
<name>A0A8H5CLI5_9AGAR</name>
<feature type="compositionally biased region" description="Basic and acidic residues" evidence="2">
    <location>
        <begin position="246"/>
        <end position="264"/>
    </location>
</feature>
<comment type="similarity">
    <text evidence="1">Belongs to the MCM10 family.</text>
</comment>
<dbReference type="InterPro" id="IPR012340">
    <property type="entry name" value="NA-bd_OB-fold"/>
</dbReference>
<dbReference type="PANTHER" id="PTHR13454">
    <property type="entry name" value="PROTEIN MCM10 HOMOLOG"/>
    <property type="match status" value="1"/>
</dbReference>
<protein>
    <recommendedName>
        <fullName evidence="3">Zinc finger Mcm10/DnaG-type domain-containing protein</fullName>
    </recommendedName>
</protein>
<dbReference type="InterPro" id="IPR015408">
    <property type="entry name" value="Znf_Mcm10/DnaG"/>
</dbReference>
<feature type="compositionally biased region" description="Basic and acidic residues" evidence="2">
    <location>
        <begin position="548"/>
        <end position="565"/>
    </location>
</feature>
<organism evidence="4 5">
    <name type="scientific">Tetrapyrgos nigripes</name>
    <dbReference type="NCBI Taxonomy" id="182062"/>
    <lineage>
        <taxon>Eukaryota</taxon>
        <taxon>Fungi</taxon>
        <taxon>Dikarya</taxon>
        <taxon>Basidiomycota</taxon>
        <taxon>Agaricomycotina</taxon>
        <taxon>Agaricomycetes</taxon>
        <taxon>Agaricomycetidae</taxon>
        <taxon>Agaricales</taxon>
        <taxon>Marasmiineae</taxon>
        <taxon>Marasmiaceae</taxon>
        <taxon>Tetrapyrgos</taxon>
    </lineage>
</organism>
<dbReference type="EMBL" id="JAACJM010000148">
    <property type="protein sequence ID" value="KAF5343126.1"/>
    <property type="molecule type" value="Genomic_DNA"/>
</dbReference>
<evidence type="ECO:0000313" key="4">
    <source>
        <dbReference type="EMBL" id="KAF5343126.1"/>
    </source>
</evidence>
<keyword evidence="5" id="KW-1185">Reference proteome</keyword>
<dbReference type="OrthoDB" id="202825at2759"/>
<feature type="compositionally biased region" description="Polar residues" evidence="2">
    <location>
        <begin position="441"/>
        <end position="450"/>
    </location>
</feature>
<evidence type="ECO:0000256" key="2">
    <source>
        <dbReference type="SAM" id="MobiDB-lite"/>
    </source>
</evidence>
<feature type="domain" description="Zinc finger Mcm10/DnaG-type" evidence="3">
    <location>
        <begin position="391"/>
        <end position="436"/>
    </location>
</feature>
<dbReference type="AlphaFoldDB" id="A0A8H5CLI5"/>
<dbReference type="GO" id="GO:0003688">
    <property type="term" value="F:DNA replication origin binding"/>
    <property type="evidence" value="ECO:0007669"/>
    <property type="project" value="TreeGrafter"/>
</dbReference>
<feature type="compositionally biased region" description="Low complexity" evidence="2">
    <location>
        <begin position="80"/>
        <end position="96"/>
    </location>
</feature>
<evidence type="ECO:0000259" key="3">
    <source>
        <dbReference type="Pfam" id="PF09329"/>
    </source>
</evidence>
<dbReference type="PANTHER" id="PTHR13454:SF11">
    <property type="entry name" value="PROTEIN MCM10 HOMOLOG"/>
    <property type="match status" value="1"/>
</dbReference>
<reference evidence="4 5" key="1">
    <citation type="journal article" date="2020" name="ISME J.">
        <title>Uncovering the hidden diversity of litter-decomposition mechanisms in mushroom-forming fungi.</title>
        <authorList>
            <person name="Floudas D."/>
            <person name="Bentzer J."/>
            <person name="Ahren D."/>
            <person name="Johansson T."/>
            <person name="Persson P."/>
            <person name="Tunlid A."/>
        </authorList>
    </citation>
    <scope>NUCLEOTIDE SEQUENCE [LARGE SCALE GENOMIC DNA]</scope>
    <source>
        <strain evidence="4 5">CBS 291.85</strain>
    </source>
</reference>
<feature type="compositionally biased region" description="Basic residues" evidence="2">
    <location>
        <begin position="580"/>
        <end position="589"/>
    </location>
</feature>
<feature type="region of interest" description="Disordered" evidence="2">
    <location>
        <begin position="548"/>
        <end position="608"/>
    </location>
</feature>
<dbReference type="GO" id="GO:0006270">
    <property type="term" value="P:DNA replication initiation"/>
    <property type="evidence" value="ECO:0007669"/>
    <property type="project" value="InterPro"/>
</dbReference>
<dbReference type="Gene3D" id="2.40.50.140">
    <property type="entry name" value="Nucleic acid-binding proteins"/>
    <property type="match status" value="1"/>
</dbReference>
<feature type="region of interest" description="Disordered" evidence="2">
    <location>
        <begin position="17"/>
        <end position="143"/>
    </location>
</feature>
<dbReference type="Pfam" id="PF09329">
    <property type="entry name" value="zf-primase"/>
    <property type="match status" value="1"/>
</dbReference>
<feature type="compositionally biased region" description="Acidic residues" evidence="2">
    <location>
        <begin position="692"/>
        <end position="704"/>
    </location>
</feature>
<dbReference type="Proteomes" id="UP000559256">
    <property type="component" value="Unassembled WGS sequence"/>
</dbReference>
<dbReference type="GO" id="GO:0043596">
    <property type="term" value="C:nuclear replication fork"/>
    <property type="evidence" value="ECO:0007669"/>
    <property type="project" value="TreeGrafter"/>
</dbReference>
<feature type="region of interest" description="Disordered" evidence="2">
    <location>
        <begin position="438"/>
        <end position="466"/>
    </location>
</feature>
<accession>A0A8H5CLI5</accession>
<feature type="region of interest" description="Disordered" evidence="2">
    <location>
        <begin position="654"/>
        <end position="704"/>
    </location>
</feature>
<dbReference type="GO" id="GO:0003697">
    <property type="term" value="F:single-stranded DNA binding"/>
    <property type="evidence" value="ECO:0007669"/>
    <property type="project" value="InterPro"/>
</dbReference>
<sequence length="704" mass="76625">MSELSAQERDQIAAQIAALQARLNDKPTAPVSPKRKKPGPVELAPATPSPKKKRKIDDPVQKHFPSSSSSRGALRTVNGSSSSKSDPLASKPAPSKLLNRIASMDHASQNDAQVHQAARTSAFTERPHVWDASPAGSSSKRNEDLTITENIPLGPADHKPPFDDPHFERLEPNSGIRLSSRSLPHDELQSHLEGRYYISPSLLYSSIRLLPDKQGYDIPVPGDWVTIAVVAERGPIKHSRAPIGIGKEDGSGNDKQKQKQKDNTSEANSGPKGKRYINMKLIDFGSRSSGSSSATGGKSVIRGDAFLSLLLFEADGCDLHVKEEGKKPQKVYRGGSRGAFEAMSKLKEGDVIALLNPRILKPFQSTSDKPHPTTNILAITPESAESITTIGRAKDLGMCCVTRRDGKPCGAWCDLRINNVCDYHIEMAVKHARSGRPEFSAGTSGLSNSAAVKRKHPSKHEGYDPKRQWGLIPEQRDIGTTYVVSGHIVKGDNTLTSQEVMENYGREGQAKAQRIEKKKEEERSLKALLKRDREGMEAVLKAREEMARIKQRQKSRDGPKKKTSGEAEAESDSDNDDGKHKRAKGKKKAARSEDSDGDDESIPKKRYKTYSADVIKHLGFDPTLARMKTANSNTGTISAQNKLDALAALHTSRKPKDIDLGPRPGPKIRSGVFAPTSTSTPVAAGKSKAAPADDEEAMIDLDSE</sequence>
<feature type="compositionally biased region" description="Polar residues" evidence="2">
    <location>
        <begin position="106"/>
        <end position="123"/>
    </location>
</feature>